<sequence>MTFLKVGNLPAELQKLFLIPTRFSSTKDIVDQDESQMEEEAGSPPQAQEKKDESSIQINTSHLNLT</sequence>
<evidence type="ECO:0000256" key="1">
    <source>
        <dbReference type="SAM" id="MobiDB-lite"/>
    </source>
</evidence>
<keyword evidence="3" id="KW-1185">Reference proteome</keyword>
<name>A0A8H4KBF3_9HYPO</name>
<evidence type="ECO:0000313" key="2">
    <source>
        <dbReference type="EMBL" id="KAF4448150.1"/>
    </source>
</evidence>
<accession>A0A8H4KBF3</accession>
<comment type="caution">
    <text evidence="2">The sequence shown here is derived from an EMBL/GenBank/DDBJ whole genome shotgun (WGS) entry which is preliminary data.</text>
</comment>
<dbReference type="Proteomes" id="UP000605986">
    <property type="component" value="Unassembled WGS sequence"/>
</dbReference>
<reference evidence="2" key="1">
    <citation type="submission" date="2020-01" db="EMBL/GenBank/DDBJ databases">
        <title>Identification and distribution of gene clusters putatively required for synthesis of sphingolipid metabolism inhibitors in phylogenetically diverse species of the filamentous fungus Fusarium.</title>
        <authorList>
            <person name="Kim H.-S."/>
            <person name="Busman M."/>
            <person name="Brown D.W."/>
            <person name="Divon H."/>
            <person name="Uhlig S."/>
            <person name="Proctor R.H."/>
        </authorList>
    </citation>
    <scope>NUCLEOTIDE SEQUENCE</scope>
    <source>
        <strain evidence="2">NRRL 53441</strain>
    </source>
</reference>
<proteinExistence type="predicted"/>
<evidence type="ECO:0000313" key="3">
    <source>
        <dbReference type="Proteomes" id="UP000605986"/>
    </source>
</evidence>
<feature type="compositionally biased region" description="Acidic residues" evidence="1">
    <location>
        <begin position="31"/>
        <end position="41"/>
    </location>
</feature>
<dbReference type="AlphaFoldDB" id="A0A8H4KBF3"/>
<dbReference type="OrthoDB" id="2881954at2759"/>
<organism evidence="2 3">
    <name type="scientific">Fusarium austroafricanum</name>
    <dbReference type="NCBI Taxonomy" id="2364996"/>
    <lineage>
        <taxon>Eukaryota</taxon>
        <taxon>Fungi</taxon>
        <taxon>Dikarya</taxon>
        <taxon>Ascomycota</taxon>
        <taxon>Pezizomycotina</taxon>
        <taxon>Sordariomycetes</taxon>
        <taxon>Hypocreomycetidae</taxon>
        <taxon>Hypocreales</taxon>
        <taxon>Nectriaceae</taxon>
        <taxon>Fusarium</taxon>
        <taxon>Fusarium concolor species complex</taxon>
    </lineage>
</organism>
<gene>
    <name evidence="2" type="ORF">F53441_8408</name>
</gene>
<dbReference type="EMBL" id="JAADJG010000357">
    <property type="protein sequence ID" value="KAF4448150.1"/>
    <property type="molecule type" value="Genomic_DNA"/>
</dbReference>
<feature type="region of interest" description="Disordered" evidence="1">
    <location>
        <begin position="28"/>
        <end position="66"/>
    </location>
</feature>
<protein>
    <submittedName>
        <fullName evidence="2">Zeta toxin</fullName>
    </submittedName>
</protein>
<feature type="compositionally biased region" description="Polar residues" evidence="1">
    <location>
        <begin position="55"/>
        <end position="66"/>
    </location>
</feature>